<accession>G7MP63</accession>
<dbReference type="EMBL" id="CM001256">
    <property type="protein sequence ID" value="EHH18277.1"/>
    <property type="molecule type" value="Genomic_DNA"/>
</dbReference>
<reference evidence="1" key="1">
    <citation type="journal article" date="2011" name="Nat. Biotechnol.">
        <title>Genome sequencing and comparison of two nonhuman primate animal models, the cynomolgus and Chinese rhesus macaques.</title>
        <authorList>
            <person name="Yan G."/>
            <person name="Zhang G."/>
            <person name="Fang X."/>
            <person name="Zhang Y."/>
            <person name="Li C."/>
            <person name="Ling F."/>
            <person name="Cooper D.N."/>
            <person name="Li Q."/>
            <person name="Li Y."/>
            <person name="van Gool A.J."/>
            <person name="Du H."/>
            <person name="Chen J."/>
            <person name="Chen R."/>
            <person name="Zhang P."/>
            <person name="Huang Z."/>
            <person name="Thompson J.R."/>
            <person name="Meng Y."/>
            <person name="Bai Y."/>
            <person name="Wang J."/>
            <person name="Zhuo M."/>
            <person name="Wang T."/>
            <person name="Huang Y."/>
            <person name="Wei L."/>
            <person name="Li J."/>
            <person name="Wang Z."/>
            <person name="Hu H."/>
            <person name="Yang P."/>
            <person name="Le L."/>
            <person name="Stenson P.D."/>
            <person name="Li B."/>
            <person name="Liu X."/>
            <person name="Ball E.V."/>
            <person name="An N."/>
            <person name="Huang Q."/>
            <person name="Zhang Y."/>
            <person name="Fan W."/>
            <person name="Zhang X."/>
            <person name="Li Y."/>
            <person name="Wang W."/>
            <person name="Katze M.G."/>
            <person name="Su B."/>
            <person name="Nielsen R."/>
            <person name="Yang H."/>
            <person name="Wang J."/>
            <person name="Wang X."/>
            <person name="Wang J."/>
        </authorList>
    </citation>
    <scope>NUCLEOTIDE SEQUENCE [LARGE SCALE GENOMIC DNA]</scope>
    <source>
        <strain evidence="1">CR-5</strain>
    </source>
</reference>
<feature type="non-terminal residue" evidence="1">
    <location>
        <position position="1"/>
    </location>
</feature>
<feature type="non-terminal residue" evidence="1">
    <location>
        <position position="39"/>
    </location>
</feature>
<proteinExistence type="predicted"/>
<dbReference type="Proteomes" id="UP000013456">
    <property type="component" value="Chromosome 4"/>
</dbReference>
<evidence type="ECO:0000313" key="1">
    <source>
        <dbReference type="EMBL" id="EHH18277.1"/>
    </source>
</evidence>
<dbReference type="AlphaFoldDB" id="G7MP63"/>
<sequence length="39" mass="4384">FFFKDRVLLCRPGWSAVARSWLTASSASQVHTILLPQPP</sequence>
<gene>
    <name evidence="1" type="ORF">EGK_14844</name>
</gene>
<name>G7MP63_MACMU</name>
<organism evidence="1">
    <name type="scientific">Macaca mulatta</name>
    <name type="common">Rhesus macaque</name>
    <dbReference type="NCBI Taxonomy" id="9544"/>
    <lineage>
        <taxon>Eukaryota</taxon>
        <taxon>Metazoa</taxon>
        <taxon>Chordata</taxon>
        <taxon>Craniata</taxon>
        <taxon>Vertebrata</taxon>
        <taxon>Euteleostomi</taxon>
        <taxon>Mammalia</taxon>
        <taxon>Eutheria</taxon>
        <taxon>Euarchontoglires</taxon>
        <taxon>Primates</taxon>
        <taxon>Haplorrhini</taxon>
        <taxon>Catarrhini</taxon>
        <taxon>Cercopithecidae</taxon>
        <taxon>Cercopithecinae</taxon>
        <taxon>Macaca</taxon>
    </lineage>
</organism>
<protein>
    <submittedName>
        <fullName evidence="1">Uncharacterized protein</fullName>
    </submittedName>
</protein>